<dbReference type="PANTHER" id="PTHR47942:SF16">
    <property type="entry name" value="PENTATRICOPEPTIDE REPEAT DOMAIN CONTAINING PROTEIN-RELATED"/>
    <property type="match status" value="1"/>
</dbReference>
<evidence type="ECO:0000256" key="3">
    <source>
        <dbReference type="PROSITE-ProRule" id="PRU00708"/>
    </source>
</evidence>
<evidence type="ECO:0000313" key="5">
    <source>
        <dbReference type="Proteomes" id="UP000467841"/>
    </source>
</evidence>
<feature type="repeat" description="PPR" evidence="3">
    <location>
        <begin position="635"/>
        <end position="669"/>
    </location>
</feature>
<evidence type="ECO:0000256" key="2">
    <source>
        <dbReference type="ARBA" id="ARBA00022737"/>
    </source>
</evidence>
<dbReference type="InterPro" id="IPR051222">
    <property type="entry name" value="PPR/CCM1_RNA-binding"/>
</dbReference>
<dbReference type="SUPFAM" id="SSF48452">
    <property type="entry name" value="TPR-like"/>
    <property type="match status" value="1"/>
</dbReference>
<organism evidence="4 5">
    <name type="scientific">Microthlaspi erraticum</name>
    <dbReference type="NCBI Taxonomy" id="1685480"/>
    <lineage>
        <taxon>Eukaryota</taxon>
        <taxon>Viridiplantae</taxon>
        <taxon>Streptophyta</taxon>
        <taxon>Embryophyta</taxon>
        <taxon>Tracheophyta</taxon>
        <taxon>Spermatophyta</taxon>
        <taxon>Magnoliopsida</taxon>
        <taxon>eudicotyledons</taxon>
        <taxon>Gunneridae</taxon>
        <taxon>Pentapetalae</taxon>
        <taxon>rosids</taxon>
        <taxon>malvids</taxon>
        <taxon>Brassicales</taxon>
        <taxon>Brassicaceae</taxon>
        <taxon>Coluteocarpeae</taxon>
        <taxon>Microthlaspi</taxon>
    </lineage>
</organism>
<dbReference type="NCBIfam" id="TIGR00756">
    <property type="entry name" value="PPR"/>
    <property type="match status" value="8"/>
</dbReference>
<dbReference type="PROSITE" id="PS51375">
    <property type="entry name" value="PPR"/>
    <property type="match status" value="7"/>
</dbReference>
<evidence type="ECO:0000256" key="1">
    <source>
        <dbReference type="ARBA" id="ARBA00007626"/>
    </source>
</evidence>
<dbReference type="InterPro" id="IPR002885">
    <property type="entry name" value="PPR_rpt"/>
</dbReference>
<proteinExistence type="inferred from homology"/>
<dbReference type="Pfam" id="PF13041">
    <property type="entry name" value="PPR_2"/>
    <property type="match status" value="4"/>
</dbReference>
<feature type="repeat" description="PPR" evidence="3">
    <location>
        <begin position="393"/>
        <end position="427"/>
    </location>
</feature>
<keyword evidence="5" id="KW-1185">Reference proteome</keyword>
<dbReference type="OrthoDB" id="185373at2759"/>
<keyword evidence="2" id="KW-0677">Repeat</keyword>
<comment type="similarity">
    <text evidence="1">Belongs to the PPR family. P subfamily.</text>
</comment>
<gene>
    <name evidence="4" type="ORF">MERR_LOCUS26410</name>
</gene>
<feature type="repeat" description="PPR" evidence="3">
    <location>
        <begin position="358"/>
        <end position="392"/>
    </location>
</feature>
<accession>A0A6D2JH65</accession>
<dbReference type="InterPro" id="IPR011990">
    <property type="entry name" value="TPR-like_helical_dom_sf"/>
</dbReference>
<sequence>MGFLRISLLSNVRGLIRRAPSSRRLYVVPALSRRTNPPTVSHSEKQGKELELNKIGVLRDDPYLALSFLNRIEGNGAQPSVHAFAILIRNVCSCGLNKKLGRLLVELIRKGDEGRGFSVEDLLEAIVEAEEEDGEKGEGSSQMLRKLCDSLAKAYANLKMFDKAVDAYFELKCTPDVKALNFLMKRMVACGENEMALSAFLHFRLGVDKDKDTYVLLVQAYRKVVCCLCNEMETDAAERLVLQMEKLGIAPDVFVYLEIIQGHRRNLDFCKALVFFRDIVAPRRNKINRVIASSILQCFCQMGQLSEAYDLFKEFRKKKVTLDRVCYNVACDALVKLGQVEEAIKLFREMTGKGIAPDVVNYTTLINGCCQQGKFQEALDLMIEMDGTVKAPDTVIYDVLARGLARNKHAKEALGTLKLMEARGLKPTPVTHSILLEGLIVGGNADKAESLYESLGDEKTRENELSMVKGYAEAGLPDQAYERFGRLDFPLPKNVYITLFSSLCAGDKACAGDKDRAGKAQDLLERMPEVVGVEPGKRMYGKLIRAWCRVKEVRKAMKNFKVLLSCKKIVPDLCTYTSMIKAYCWKEDFKDAYDLFQEMKQMRIVPDVVTYTVLLNNIPELDMKREMKALGIERDVHYYTVMIDQQCKTGELQDAERIFDEMIENGLEPDAAPYTALIARCCRDGDVCKASKLMKEMREMGIEPTQDIIDKIEYTKSKGQFSSTLVHDE</sequence>
<dbReference type="Pfam" id="PF01535">
    <property type="entry name" value="PPR"/>
    <property type="match status" value="1"/>
</dbReference>
<reference evidence="4" key="1">
    <citation type="submission" date="2020-01" db="EMBL/GenBank/DDBJ databases">
        <authorList>
            <person name="Mishra B."/>
        </authorList>
    </citation>
    <scope>NUCLEOTIDE SEQUENCE [LARGE SCALE GENOMIC DNA]</scope>
</reference>
<evidence type="ECO:0000313" key="4">
    <source>
        <dbReference type="EMBL" id="CAA7039175.1"/>
    </source>
</evidence>
<feature type="repeat" description="PPR" evidence="3">
    <location>
        <begin position="572"/>
        <end position="606"/>
    </location>
</feature>
<dbReference type="PANTHER" id="PTHR47942">
    <property type="entry name" value="TETRATRICOPEPTIDE REPEAT (TPR)-LIKE SUPERFAMILY PROTEIN-RELATED"/>
    <property type="match status" value="1"/>
</dbReference>
<dbReference type="EMBL" id="CACVBM020001207">
    <property type="protein sequence ID" value="CAA7039175.1"/>
    <property type="molecule type" value="Genomic_DNA"/>
</dbReference>
<feature type="repeat" description="PPR" evidence="3">
    <location>
        <begin position="323"/>
        <end position="357"/>
    </location>
</feature>
<name>A0A6D2JH65_9BRAS</name>
<evidence type="ECO:0008006" key="6">
    <source>
        <dbReference type="Google" id="ProtNLM"/>
    </source>
</evidence>
<protein>
    <recommendedName>
        <fullName evidence="6">Pentacotripeptide-repeat region of PRORP domain-containing protein</fullName>
    </recommendedName>
</protein>
<dbReference type="AlphaFoldDB" id="A0A6D2JH65"/>
<comment type="caution">
    <text evidence="4">The sequence shown here is derived from an EMBL/GenBank/DDBJ whole genome shotgun (WGS) entry which is preliminary data.</text>
</comment>
<dbReference type="Gene3D" id="1.25.40.10">
    <property type="entry name" value="Tetratricopeptide repeat domain"/>
    <property type="match status" value="6"/>
</dbReference>
<feature type="repeat" description="PPR" evidence="3">
    <location>
        <begin position="288"/>
        <end position="322"/>
    </location>
</feature>
<feature type="repeat" description="PPR" evidence="3">
    <location>
        <begin position="670"/>
        <end position="704"/>
    </location>
</feature>
<dbReference type="Proteomes" id="UP000467841">
    <property type="component" value="Unassembled WGS sequence"/>
</dbReference>